<dbReference type="InterPro" id="IPR011330">
    <property type="entry name" value="Glyco_hydro/deAcase_b/a-brl"/>
</dbReference>
<feature type="domain" description="NodB homology" evidence="1">
    <location>
        <begin position="68"/>
        <end position="152"/>
    </location>
</feature>
<dbReference type="CDD" id="cd10938">
    <property type="entry name" value="CE4_HpPgdA_like"/>
    <property type="match status" value="1"/>
</dbReference>
<accession>A0ABW1CRT7</accession>
<keyword evidence="3" id="KW-1185">Reference proteome</keyword>
<protein>
    <submittedName>
        <fullName evidence="2">Polysaccharide deacetylase</fullName>
    </submittedName>
</protein>
<dbReference type="InterPro" id="IPR002509">
    <property type="entry name" value="NODB_dom"/>
</dbReference>
<sequence>MTEPAEVISEHMTWPDEARCAVLITVDLDAELAILAADPSTHDRVKTLSVGRYGATRGVERLLGALDGVPSTWFVPGLHAGLIREVLQAGHEIANHGHAHEDFDPLDLAGQLDAIRRGQDALAEVTGSLPRGFRTPIGEWKPGLAAGLPALGIDWSSSWRGDDLPYFHPSGLVEIPLQHELEDHPYFMFNLDPPFPTGQSRIAPYAAVLENWTQEFDAYHRFGLCYVLRLQPEVIGTPGRIALLRSLLSVMRERPGVWFATGSQVADHWRATRTGNEPGHPADVFAELTS</sequence>
<organism evidence="2 3">
    <name type="scientific">Nonomuraea insulae</name>
    <dbReference type="NCBI Taxonomy" id="1616787"/>
    <lineage>
        <taxon>Bacteria</taxon>
        <taxon>Bacillati</taxon>
        <taxon>Actinomycetota</taxon>
        <taxon>Actinomycetes</taxon>
        <taxon>Streptosporangiales</taxon>
        <taxon>Streptosporangiaceae</taxon>
        <taxon>Nonomuraea</taxon>
    </lineage>
</organism>
<dbReference type="Proteomes" id="UP001596058">
    <property type="component" value="Unassembled WGS sequence"/>
</dbReference>
<dbReference type="SUPFAM" id="SSF88713">
    <property type="entry name" value="Glycoside hydrolase/deacetylase"/>
    <property type="match status" value="1"/>
</dbReference>
<dbReference type="Pfam" id="PF01522">
    <property type="entry name" value="Polysacc_deac_1"/>
    <property type="match status" value="1"/>
</dbReference>
<dbReference type="PANTHER" id="PTHR47561:SF1">
    <property type="entry name" value="POLYSACCHARIDE DEACETYLASE FAMILY PROTEIN (AFU_ORTHOLOGUE AFUA_6G05030)"/>
    <property type="match status" value="1"/>
</dbReference>
<name>A0ABW1CRT7_9ACTN</name>
<evidence type="ECO:0000313" key="3">
    <source>
        <dbReference type="Proteomes" id="UP001596058"/>
    </source>
</evidence>
<reference evidence="3" key="1">
    <citation type="journal article" date="2019" name="Int. J. Syst. Evol. Microbiol.">
        <title>The Global Catalogue of Microorganisms (GCM) 10K type strain sequencing project: providing services to taxonomists for standard genome sequencing and annotation.</title>
        <authorList>
            <consortium name="The Broad Institute Genomics Platform"/>
            <consortium name="The Broad Institute Genome Sequencing Center for Infectious Disease"/>
            <person name="Wu L."/>
            <person name="Ma J."/>
        </authorList>
    </citation>
    <scope>NUCLEOTIDE SEQUENCE [LARGE SCALE GENOMIC DNA]</scope>
    <source>
        <strain evidence="3">CCUG 53903</strain>
    </source>
</reference>
<proteinExistence type="predicted"/>
<dbReference type="Gene3D" id="3.20.20.370">
    <property type="entry name" value="Glycoside hydrolase/deacetylase"/>
    <property type="match status" value="1"/>
</dbReference>
<dbReference type="InterPro" id="IPR037950">
    <property type="entry name" value="PgdA-like"/>
</dbReference>
<dbReference type="EMBL" id="JBHSPA010000031">
    <property type="protein sequence ID" value="MFC5827744.1"/>
    <property type="molecule type" value="Genomic_DNA"/>
</dbReference>
<gene>
    <name evidence="2" type="ORF">ACFPZ3_28120</name>
</gene>
<dbReference type="RefSeq" id="WP_379517246.1">
    <property type="nucleotide sequence ID" value="NZ_JBHSPA010000031.1"/>
</dbReference>
<comment type="caution">
    <text evidence="2">The sequence shown here is derived from an EMBL/GenBank/DDBJ whole genome shotgun (WGS) entry which is preliminary data.</text>
</comment>
<evidence type="ECO:0000259" key="1">
    <source>
        <dbReference type="Pfam" id="PF01522"/>
    </source>
</evidence>
<evidence type="ECO:0000313" key="2">
    <source>
        <dbReference type="EMBL" id="MFC5827744.1"/>
    </source>
</evidence>
<dbReference type="PANTHER" id="PTHR47561">
    <property type="entry name" value="POLYSACCHARIDE DEACETYLASE FAMILY PROTEIN (AFU_ORTHOLOGUE AFUA_6G05030)"/>
    <property type="match status" value="1"/>
</dbReference>